<feature type="region of interest" description="Disordered" evidence="1">
    <location>
        <begin position="146"/>
        <end position="174"/>
    </location>
</feature>
<gene>
    <name evidence="2" type="ORF">ASZ90_000480</name>
</gene>
<comment type="caution">
    <text evidence="2">The sequence shown here is derived from an EMBL/GenBank/DDBJ whole genome shotgun (WGS) entry which is preliminary data.</text>
</comment>
<dbReference type="AlphaFoldDB" id="A0A0W8G8X8"/>
<evidence type="ECO:0000256" key="1">
    <source>
        <dbReference type="SAM" id="MobiDB-lite"/>
    </source>
</evidence>
<proteinExistence type="predicted"/>
<protein>
    <submittedName>
        <fullName evidence="2">Uncharacterized protein</fullName>
    </submittedName>
</protein>
<feature type="compositionally biased region" description="Low complexity" evidence="1">
    <location>
        <begin position="148"/>
        <end position="166"/>
    </location>
</feature>
<sequence>MDAQHHVDAAAGTSGPGGHNGPGEPGEPSEPGRPDGTPGAAWDSLLRGLEEKVAGLVEKGLTRLGGELDKARRLEAEAAFAAGHPDFVELKTSGRLEALRRDNPLLDEVGAYFAAMLEREREAVAVRLEEAAATAEKRTLEGLRTRRLAATLGQGQGAAPDPGGDPELSEPGRFGGMNAVLAKRLAARRAAAGN</sequence>
<accession>A0A0W8G8X8</accession>
<evidence type="ECO:0000313" key="2">
    <source>
        <dbReference type="EMBL" id="KUG29621.1"/>
    </source>
</evidence>
<reference evidence="2" key="1">
    <citation type="journal article" date="2015" name="Proc. Natl. Acad. Sci. U.S.A.">
        <title>Networks of energetic and metabolic interactions define dynamics in microbial communities.</title>
        <authorList>
            <person name="Embree M."/>
            <person name="Liu J.K."/>
            <person name="Al-Bassam M.M."/>
            <person name="Zengler K."/>
        </authorList>
    </citation>
    <scope>NUCLEOTIDE SEQUENCE</scope>
</reference>
<name>A0A0W8G8X8_9ZZZZ</name>
<organism evidence="2">
    <name type="scientific">hydrocarbon metagenome</name>
    <dbReference type="NCBI Taxonomy" id="938273"/>
    <lineage>
        <taxon>unclassified sequences</taxon>
        <taxon>metagenomes</taxon>
        <taxon>ecological metagenomes</taxon>
    </lineage>
</organism>
<feature type="region of interest" description="Disordered" evidence="1">
    <location>
        <begin position="1"/>
        <end position="42"/>
    </location>
</feature>
<dbReference type="EMBL" id="LNQE01000060">
    <property type="protein sequence ID" value="KUG29621.1"/>
    <property type="molecule type" value="Genomic_DNA"/>
</dbReference>
<feature type="compositionally biased region" description="Gly residues" evidence="1">
    <location>
        <begin position="14"/>
        <end position="24"/>
    </location>
</feature>